<evidence type="ECO:0000256" key="7">
    <source>
        <dbReference type="ARBA" id="ARBA00039448"/>
    </source>
</evidence>
<dbReference type="GeneID" id="101847410"/>
<feature type="compositionally biased region" description="Gly residues" evidence="9">
    <location>
        <begin position="341"/>
        <end position="351"/>
    </location>
</feature>
<keyword evidence="11" id="KW-1185">Reference proteome</keyword>
<evidence type="ECO:0000313" key="11">
    <source>
        <dbReference type="Proteomes" id="UP000694888"/>
    </source>
</evidence>
<dbReference type="RefSeq" id="XP_005093094.2">
    <property type="nucleotide sequence ID" value="XM_005093037.3"/>
</dbReference>
<dbReference type="Gene3D" id="3.10.450.240">
    <property type="match status" value="1"/>
</dbReference>
<evidence type="ECO:0000256" key="3">
    <source>
        <dbReference type="ARBA" id="ARBA00022980"/>
    </source>
</evidence>
<name>A0ABM0JGC7_APLCA</name>
<evidence type="ECO:0000256" key="6">
    <source>
        <dbReference type="ARBA" id="ARBA00038073"/>
    </source>
</evidence>
<gene>
    <name evidence="12" type="primary">LOC101847410</name>
</gene>
<dbReference type="Pfam" id="PF04280">
    <property type="entry name" value="Tim44"/>
    <property type="match status" value="1"/>
</dbReference>
<keyword evidence="4" id="KW-0496">Mitochondrion</keyword>
<evidence type="ECO:0000256" key="8">
    <source>
        <dbReference type="ARBA" id="ARBA00043031"/>
    </source>
</evidence>
<evidence type="ECO:0000256" key="2">
    <source>
        <dbReference type="ARBA" id="ARBA00022946"/>
    </source>
</evidence>
<feature type="domain" description="Tim44-like" evidence="10">
    <location>
        <begin position="146"/>
        <end position="298"/>
    </location>
</feature>
<keyword evidence="2" id="KW-0809">Transit peptide</keyword>
<evidence type="ECO:0000256" key="1">
    <source>
        <dbReference type="ARBA" id="ARBA00004173"/>
    </source>
</evidence>
<feature type="region of interest" description="Disordered" evidence="9">
    <location>
        <begin position="320"/>
        <end position="351"/>
    </location>
</feature>
<protein>
    <recommendedName>
        <fullName evidence="7">Large ribosomal subunit protein mL45</fullName>
    </recommendedName>
    <alternativeName>
        <fullName evidence="8">39S ribosomal protein L45, mitochondrial</fullName>
    </alternativeName>
</protein>
<dbReference type="InterPro" id="IPR051975">
    <property type="entry name" value="mtLSU_mL45"/>
</dbReference>
<evidence type="ECO:0000256" key="9">
    <source>
        <dbReference type="SAM" id="MobiDB-lite"/>
    </source>
</evidence>
<proteinExistence type="inferred from homology"/>
<comment type="similarity">
    <text evidence="6">Belongs to the mitochondrion-specific ribosomal protein mL45 family.</text>
</comment>
<dbReference type="SUPFAM" id="SSF54427">
    <property type="entry name" value="NTF2-like"/>
    <property type="match status" value="1"/>
</dbReference>
<comment type="subcellular location">
    <subcellularLocation>
        <location evidence="1">Mitochondrion</location>
    </subcellularLocation>
</comment>
<evidence type="ECO:0000259" key="10">
    <source>
        <dbReference type="SMART" id="SM00978"/>
    </source>
</evidence>
<accession>A0ABM0JGC7</accession>
<dbReference type="PANTHER" id="PTHR28554:SF1">
    <property type="entry name" value="LARGE RIBOSOMAL SUBUNIT PROTEIN ML45"/>
    <property type="match status" value="1"/>
</dbReference>
<dbReference type="InterPro" id="IPR032710">
    <property type="entry name" value="NTF2-like_dom_sf"/>
</dbReference>
<evidence type="ECO:0000313" key="12">
    <source>
        <dbReference type="RefSeq" id="XP_005093094.2"/>
    </source>
</evidence>
<keyword evidence="5" id="KW-0687">Ribonucleoprotein</keyword>
<keyword evidence="3 12" id="KW-0689">Ribosomal protein</keyword>
<dbReference type="PANTHER" id="PTHR28554">
    <property type="entry name" value="39S RIBOSOMAL PROTEIN L45, MITOCHONDRIAL"/>
    <property type="match status" value="1"/>
</dbReference>
<dbReference type="Proteomes" id="UP000694888">
    <property type="component" value="Unplaced"/>
</dbReference>
<evidence type="ECO:0000256" key="5">
    <source>
        <dbReference type="ARBA" id="ARBA00023274"/>
    </source>
</evidence>
<organism evidence="11 12">
    <name type="scientific">Aplysia californica</name>
    <name type="common">California sea hare</name>
    <dbReference type="NCBI Taxonomy" id="6500"/>
    <lineage>
        <taxon>Eukaryota</taxon>
        <taxon>Metazoa</taxon>
        <taxon>Spiralia</taxon>
        <taxon>Lophotrochozoa</taxon>
        <taxon>Mollusca</taxon>
        <taxon>Gastropoda</taxon>
        <taxon>Heterobranchia</taxon>
        <taxon>Euthyneura</taxon>
        <taxon>Tectipleura</taxon>
        <taxon>Aplysiida</taxon>
        <taxon>Aplysioidea</taxon>
        <taxon>Aplysiidae</taxon>
        <taxon>Aplysia</taxon>
    </lineage>
</organism>
<evidence type="ECO:0000256" key="4">
    <source>
        <dbReference type="ARBA" id="ARBA00023128"/>
    </source>
</evidence>
<dbReference type="GO" id="GO:0005840">
    <property type="term" value="C:ribosome"/>
    <property type="evidence" value="ECO:0007669"/>
    <property type="project" value="UniProtKB-KW"/>
</dbReference>
<sequence length="351" mass="40617">MNKMAAHMKILTRSTLLRAITKPAVVSPLAVGSQQHDVQQTRNYPTSKHYDLKWRQKRREKVLEIDLPKFVELKKDKKKENRTPDEIRMEMKKEGRLPPRFQQDLPINTSCTRSVIEPYKPKDGDGRQTEILTSGISDNVSRMVQGTKSLKHVRKLKKFEDFVESEFAEQAQNIVIETHDLLQDVYKNQERLHELVTEKAFPEMVHGMESKTMRWRFVESVEPPKVVQIRVEEMITQDNLFAQVTVRMHTKQILAIYDRFGRLMYGDPHLAKSVVEYVIMEKWISDTYGTWRIHGKVIPDGAPSRDALLRTYKVPVFEPLPPLEEKEGGEKKEEGEVDRMTGGGGLKPALA</sequence>
<dbReference type="SMART" id="SM00978">
    <property type="entry name" value="Tim44"/>
    <property type="match status" value="1"/>
</dbReference>
<feature type="compositionally biased region" description="Basic and acidic residues" evidence="9">
    <location>
        <begin position="323"/>
        <end position="339"/>
    </location>
</feature>
<dbReference type="InterPro" id="IPR007379">
    <property type="entry name" value="Tim44-like_dom"/>
</dbReference>
<reference evidence="12" key="1">
    <citation type="submission" date="2025-08" db="UniProtKB">
        <authorList>
            <consortium name="RefSeq"/>
        </authorList>
    </citation>
    <scope>IDENTIFICATION</scope>
</reference>